<comment type="caution">
    <text evidence="2">The sequence shown here is derived from an EMBL/GenBank/DDBJ whole genome shotgun (WGS) entry which is preliminary data.</text>
</comment>
<proteinExistence type="predicted"/>
<keyword evidence="3" id="KW-1185">Reference proteome</keyword>
<dbReference type="EMBL" id="ACYG01000024">
    <property type="protein sequence ID" value="EEV17718.1"/>
    <property type="molecule type" value="Genomic_DNA"/>
</dbReference>
<protein>
    <submittedName>
        <fullName evidence="2">Uncharacterized protein</fullName>
    </submittedName>
</protein>
<accession>C8PHV4</accession>
<keyword evidence="1" id="KW-0812">Transmembrane</keyword>
<dbReference type="Proteomes" id="UP000005709">
    <property type="component" value="Unassembled WGS sequence"/>
</dbReference>
<dbReference type="AlphaFoldDB" id="C8PHV4"/>
<feature type="transmembrane region" description="Helical" evidence="1">
    <location>
        <begin position="103"/>
        <end position="129"/>
    </location>
</feature>
<feature type="transmembrane region" description="Helical" evidence="1">
    <location>
        <begin position="32"/>
        <end position="53"/>
    </location>
</feature>
<dbReference type="OrthoDB" id="5363766at2"/>
<keyword evidence="1" id="KW-0472">Membrane</keyword>
<keyword evidence="1" id="KW-1133">Transmembrane helix</keyword>
<name>C8PHV4_9BACT</name>
<feature type="transmembrane region" description="Helical" evidence="1">
    <location>
        <begin position="65"/>
        <end position="83"/>
    </location>
</feature>
<evidence type="ECO:0000313" key="2">
    <source>
        <dbReference type="EMBL" id="EEV17718.1"/>
    </source>
</evidence>
<dbReference type="eggNOG" id="ENOG5031AJ2">
    <property type="taxonomic scope" value="Bacteria"/>
</dbReference>
<dbReference type="RefSeq" id="WP_005871312.1">
    <property type="nucleotide sequence ID" value="NZ_ACYG01000024.1"/>
</dbReference>
<dbReference type="STRING" id="824.CGRAC_1803"/>
<feature type="transmembrane region" description="Helical" evidence="1">
    <location>
        <begin position="141"/>
        <end position="162"/>
    </location>
</feature>
<gene>
    <name evidence="2" type="ORF">CAMGR0001_0550</name>
</gene>
<evidence type="ECO:0000256" key="1">
    <source>
        <dbReference type="SAM" id="Phobius"/>
    </source>
</evidence>
<evidence type="ECO:0000313" key="3">
    <source>
        <dbReference type="Proteomes" id="UP000005709"/>
    </source>
</evidence>
<reference evidence="2 3" key="1">
    <citation type="submission" date="2009-07" db="EMBL/GenBank/DDBJ databases">
        <authorList>
            <person name="Madupu R."/>
            <person name="Sebastian Y."/>
            <person name="Durkin A.S."/>
            <person name="Torralba M."/>
            <person name="Methe B."/>
            <person name="Sutton G.G."/>
            <person name="Strausberg R.L."/>
            <person name="Nelson K.E."/>
        </authorList>
    </citation>
    <scope>NUCLEOTIDE SEQUENCE [LARGE SCALE GENOMIC DNA]</scope>
    <source>
        <strain evidence="2 3">RM3268</strain>
    </source>
</reference>
<sequence length="174" mass="19739">MSEKFQAEMKELDEKFAAIPENLKKRYDKHRLIRCSSMVFLAFLFGIASVVSRLISYVDIQMPEPLLFCVAVVLSICLTAFCLKCYKTKKYSSFFIKNQDVSLTIFTFENTASLVLVLFPTLLFLSSAMGGSRDELSGAGTLYGVFIAPICILVFLLCYFFNRGTYIPKDDKFC</sequence>
<organism evidence="2 3">
    <name type="scientific">Campylobacter gracilis RM3268</name>
    <dbReference type="NCBI Taxonomy" id="553220"/>
    <lineage>
        <taxon>Bacteria</taxon>
        <taxon>Pseudomonadati</taxon>
        <taxon>Campylobacterota</taxon>
        <taxon>Epsilonproteobacteria</taxon>
        <taxon>Campylobacterales</taxon>
        <taxon>Campylobacteraceae</taxon>
        <taxon>Campylobacter</taxon>
    </lineage>
</organism>